<dbReference type="AlphaFoldDB" id="A0AAV4MFK1"/>
<organism evidence="1 2">
    <name type="scientific">Caerostris darwini</name>
    <dbReference type="NCBI Taxonomy" id="1538125"/>
    <lineage>
        <taxon>Eukaryota</taxon>
        <taxon>Metazoa</taxon>
        <taxon>Ecdysozoa</taxon>
        <taxon>Arthropoda</taxon>
        <taxon>Chelicerata</taxon>
        <taxon>Arachnida</taxon>
        <taxon>Araneae</taxon>
        <taxon>Araneomorphae</taxon>
        <taxon>Entelegynae</taxon>
        <taxon>Araneoidea</taxon>
        <taxon>Araneidae</taxon>
        <taxon>Caerostris</taxon>
    </lineage>
</organism>
<name>A0AAV4MFK1_9ARAC</name>
<accession>A0AAV4MFK1</accession>
<evidence type="ECO:0000313" key="1">
    <source>
        <dbReference type="EMBL" id="GIX71242.1"/>
    </source>
</evidence>
<protein>
    <submittedName>
        <fullName evidence="1">Uncharacterized protein</fullName>
    </submittedName>
</protein>
<dbReference type="EMBL" id="BPLQ01000427">
    <property type="protein sequence ID" value="GIX71242.1"/>
    <property type="molecule type" value="Genomic_DNA"/>
</dbReference>
<comment type="caution">
    <text evidence="1">The sequence shown here is derived from an EMBL/GenBank/DDBJ whole genome shotgun (WGS) entry which is preliminary data.</text>
</comment>
<sequence length="89" mass="10577">MLWKKSRKEKKEGSFTSECSSTRRRFFTEERWWVTHLGDRFKAPRIPLSADSSHELAFPPLVGRPDDVFIFCQPSVLGFFHHLLIFFFI</sequence>
<reference evidence="1 2" key="1">
    <citation type="submission" date="2021-06" db="EMBL/GenBank/DDBJ databases">
        <title>Caerostris darwini draft genome.</title>
        <authorList>
            <person name="Kono N."/>
            <person name="Arakawa K."/>
        </authorList>
    </citation>
    <scope>NUCLEOTIDE SEQUENCE [LARGE SCALE GENOMIC DNA]</scope>
</reference>
<gene>
    <name evidence="1" type="ORF">CDAR_273141</name>
</gene>
<evidence type="ECO:0000313" key="2">
    <source>
        <dbReference type="Proteomes" id="UP001054837"/>
    </source>
</evidence>
<dbReference type="Proteomes" id="UP001054837">
    <property type="component" value="Unassembled WGS sequence"/>
</dbReference>
<keyword evidence="2" id="KW-1185">Reference proteome</keyword>
<proteinExistence type="predicted"/>